<dbReference type="AlphaFoldDB" id="X0TI19"/>
<dbReference type="EMBL" id="BARS01002979">
    <property type="protein sequence ID" value="GAF75740.1"/>
    <property type="molecule type" value="Genomic_DNA"/>
</dbReference>
<dbReference type="InterPro" id="IPR013083">
    <property type="entry name" value="Znf_RING/FYVE/PHD"/>
</dbReference>
<feature type="non-terminal residue" evidence="2">
    <location>
        <position position="1"/>
    </location>
</feature>
<accession>X0TI19</accession>
<feature type="domain" description="RING-type" evidence="1">
    <location>
        <begin position="44"/>
        <end position="88"/>
    </location>
</feature>
<dbReference type="PROSITE" id="PS50089">
    <property type="entry name" value="ZF_RING_2"/>
    <property type="match status" value="1"/>
</dbReference>
<dbReference type="SUPFAM" id="SSF57850">
    <property type="entry name" value="RING/U-box"/>
    <property type="match status" value="1"/>
</dbReference>
<protein>
    <recommendedName>
        <fullName evidence="1">RING-type domain-containing protein</fullName>
    </recommendedName>
</protein>
<name>X0TI19_9ZZZZ</name>
<gene>
    <name evidence="2" type="ORF">S01H1_05729</name>
</gene>
<dbReference type="Gene3D" id="3.30.40.10">
    <property type="entry name" value="Zinc/RING finger domain, C3HC4 (zinc finger)"/>
    <property type="match status" value="1"/>
</dbReference>
<proteinExistence type="predicted"/>
<sequence length="95" mass="10968">IKTPIPITPIKIDYSYQKSLINKVTNLENAVRETLMRENKENDCPICLEDMGTNNFIVPSCEHKICIPCFIKNLKQNNNMSNNCCLCRKHIVSRL</sequence>
<organism evidence="2">
    <name type="scientific">marine sediment metagenome</name>
    <dbReference type="NCBI Taxonomy" id="412755"/>
    <lineage>
        <taxon>unclassified sequences</taxon>
        <taxon>metagenomes</taxon>
        <taxon>ecological metagenomes</taxon>
    </lineage>
</organism>
<reference evidence="2" key="1">
    <citation type="journal article" date="2014" name="Front. Microbiol.">
        <title>High frequency of phylogenetically diverse reductive dehalogenase-homologous genes in deep subseafloor sedimentary metagenomes.</title>
        <authorList>
            <person name="Kawai M."/>
            <person name="Futagami T."/>
            <person name="Toyoda A."/>
            <person name="Takaki Y."/>
            <person name="Nishi S."/>
            <person name="Hori S."/>
            <person name="Arai W."/>
            <person name="Tsubouchi T."/>
            <person name="Morono Y."/>
            <person name="Uchiyama I."/>
            <person name="Ito T."/>
            <person name="Fujiyama A."/>
            <person name="Inagaki F."/>
            <person name="Takami H."/>
        </authorList>
    </citation>
    <scope>NUCLEOTIDE SEQUENCE</scope>
    <source>
        <strain evidence="2">Expedition CK06-06</strain>
    </source>
</reference>
<evidence type="ECO:0000313" key="2">
    <source>
        <dbReference type="EMBL" id="GAF75740.1"/>
    </source>
</evidence>
<evidence type="ECO:0000259" key="1">
    <source>
        <dbReference type="PROSITE" id="PS50089"/>
    </source>
</evidence>
<comment type="caution">
    <text evidence="2">The sequence shown here is derived from an EMBL/GenBank/DDBJ whole genome shotgun (WGS) entry which is preliminary data.</text>
</comment>
<dbReference type="InterPro" id="IPR001841">
    <property type="entry name" value="Znf_RING"/>
</dbReference>